<keyword evidence="13" id="KW-0594">Phospholipid biosynthesis</keyword>
<accession>A0A6P3VHU3</accession>
<dbReference type="AlphaFoldDB" id="A0A6P3VHU3"/>
<dbReference type="Pfam" id="PF01553">
    <property type="entry name" value="Acyltransferase"/>
    <property type="match status" value="1"/>
</dbReference>
<evidence type="ECO:0000256" key="4">
    <source>
        <dbReference type="ARBA" id="ARBA00005189"/>
    </source>
</evidence>
<dbReference type="SUPFAM" id="SSF69593">
    <property type="entry name" value="Glycerol-3-phosphate (1)-acyltransferase"/>
    <property type="match status" value="1"/>
</dbReference>
<evidence type="ECO:0000256" key="8">
    <source>
        <dbReference type="ARBA" id="ARBA00022692"/>
    </source>
</evidence>
<dbReference type="Proteomes" id="UP000515152">
    <property type="component" value="Chromosome 12"/>
</dbReference>
<dbReference type="SMART" id="SM00563">
    <property type="entry name" value="PlsC"/>
    <property type="match status" value="1"/>
</dbReference>
<evidence type="ECO:0000256" key="11">
    <source>
        <dbReference type="ARBA" id="ARBA00023098"/>
    </source>
</evidence>
<dbReference type="GO" id="GO:0008654">
    <property type="term" value="P:phospholipid biosynthetic process"/>
    <property type="evidence" value="ECO:0007669"/>
    <property type="project" value="UniProtKB-KW"/>
</dbReference>
<keyword evidence="9" id="KW-0256">Endoplasmic reticulum</keyword>
<dbReference type="RefSeq" id="XP_012671879.1">
    <property type="nucleotide sequence ID" value="XM_012816425.3"/>
</dbReference>
<name>A0A6P3VHU3_CLUHA</name>
<dbReference type="InterPro" id="IPR045252">
    <property type="entry name" value="LPCAT1-like"/>
</dbReference>
<dbReference type="InterPro" id="IPR002123">
    <property type="entry name" value="Plipid/glycerol_acylTrfase"/>
</dbReference>
<evidence type="ECO:0000256" key="2">
    <source>
        <dbReference type="ARBA" id="ARBA00004765"/>
    </source>
</evidence>
<dbReference type="GO" id="GO:0019432">
    <property type="term" value="P:triglyceride biosynthetic process"/>
    <property type="evidence" value="ECO:0007669"/>
    <property type="project" value="TreeGrafter"/>
</dbReference>
<evidence type="ECO:0000256" key="10">
    <source>
        <dbReference type="ARBA" id="ARBA00022989"/>
    </source>
</evidence>
<evidence type="ECO:0000313" key="19">
    <source>
        <dbReference type="RefSeq" id="XP_012671871.1"/>
    </source>
</evidence>
<sequence>MEDAWDIACLLIQLWFSVVVGLIMLPAMCGASLGVTEIYIKVLVKILEWATLRIQRGRRDRPTLQTQLSNGIIEKEDGSMEDEIEELRGGGPKSLAGGEFSLGDASYFCRKGIESIVEDEVTHRFTSEELASWNLLTRTNNNFHYISARVTIIWGLGVMIRYCVLAPLRITLASIGIGWLAIGTTLVGLLPRSREKDWLSDRVHLTCYRICARGLSATIRYHNKENRPKKGGICVANHTSPIDIVILANDGCYAMVGQVHGGVMGVMQKSMLRSCPHIWFERSEMKDRNAVANRLRAHVADKTKLPILIFPEGTCINNTSVMMFKKGSFEIGGTIHPVAIKYDPQFGDAFWNSGKYNMVSYLLRMMTSWAIVCNVWYLPPMTRQEGEDAVTFANRVKSAIAHQGGLVDLSWDGGLKRDKVKEAYKEEQQKMYSSMIVG</sequence>
<feature type="transmembrane region" description="Helical" evidence="16">
    <location>
        <begin position="12"/>
        <end position="35"/>
    </location>
</feature>
<evidence type="ECO:0000256" key="6">
    <source>
        <dbReference type="ARBA" id="ARBA00022516"/>
    </source>
</evidence>
<evidence type="ECO:0000256" key="7">
    <source>
        <dbReference type="ARBA" id="ARBA00022679"/>
    </source>
</evidence>
<keyword evidence="14" id="KW-1208">Phospholipid metabolism</keyword>
<evidence type="ECO:0000256" key="5">
    <source>
        <dbReference type="ARBA" id="ARBA00008655"/>
    </source>
</evidence>
<dbReference type="KEGG" id="char:105890389"/>
<protein>
    <submittedName>
        <fullName evidence="19 20">Glycerol-3-phosphate acyltransferase 3</fullName>
    </submittedName>
</protein>
<keyword evidence="18" id="KW-1185">Reference proteome</keyword>
<keyword evidence="15 19" id="KW-0012">Acyltransferase</keyword>
<reference evidence="19 20" key="1">
    <citation type="submission" date="2025-04" db="UniProtKB">
        <authorList>
            <consortium name="RefSeq"/>
        </authorList>
    </citation>
    <scope>IDENTIFICATION</scope>
</reference>
<evidence type="ECO:0000256" key="14">
    <source>
        <dbReference type="ARBA" id="ARBA00023264"/>
    </source>
</evidence>
<comment type="pathway">
    <text evidence="3">Glycerolipid metabolism; triacylglycerol biosynthesis.</text>
</comment>
<evidence type="ECO:0000313" key="18">
    <source>
        <dbReference type="Proteomes" id="UP000515152"/>
    </source>
</evidence>
<dbReference type="GeneID" id="105890389"/>
<keyword evidence="10 16" id="KW-1133">Transmembrane helix</keyword>
<keyword evidence="6" id="KW-0444">Lipid biosynthesis</keyword>
<evidence type="ECO:0000256" key="16">
    <source>
        <dbReference type="SAM" id="Phobius"/>
    </source>
</evidence>
<feature type="transmembrane region" description="Helical" evidence="16">
    <location>
        <begin position="143"/>
        <end position="162"/>
    </location>
</feature>
<organism evidence="18 20">
    <name type="scientific">Clupea harengus</name>
    <name type="common">Atlantic herring</name>
    <dbReference type="NCBI Taxonomy" id="7950"/>
    <lineage>
        <taxon>Eukaryota</taxon>
        <taxon>Metazoa</taxon>
        <taxon>Chordata</taxon>
        <taxon>Craniata</taxon>
        <taxon>Vertebrata</taxon>
        <taxon>Euteleostomi</taxon>
        <taxon>Actinopterygii</taxon>
        <taxon>Neopterygii</taxon>
        <taxon>Teleostei</taxon>
        <taxon>Clupei</taxon>
        <taxon>Clupeiformes</taxon>
        <taxon>Clupeoidei</taxon>
        <taxon>Clupeidae</taxon>
        <taxon>Clupea</taxon>
    </lineage>
</organism>
<evidence type="ECO:0000256" key="15">
    <source>
        <dbReference type="ARBA" id="ARBA00023315"/>
    </source>
</evidence>
<keyword evidence="11" id="KW-0443">Lipid metabolism</keyword>
<dbReference type="RefSeq" id="XP_012671871.1">
    <property type="nucleotide sequence ID" value="XM_012816417.3"/>
</dbReference>
<keyword evidence="12 16" id="KW-0472">Membrane</keyword>
<proteinExistence type="inferred from homology"/>
<dbReference type="PANTHER" id="PTHR23063">
    <property type="entry name" value="PHOSPHOLIPID ACYLTRANSFERASE"/>
    <property type="match status" value="1"/>
</dbReference>
<comment type="pathway">
    <text evidence="2">Phospholipid metabolism; CDP-diacylglycerol biosynthesis; CDP-diacylglycerol from sn-glycerol 3-phosphate: step 1/3.</text>
</comment>
<comment type="subcellular location">
    <subcellularLocation>
        <location evidence="1">Endoplasmic reticulum membrane</location>
        <topology evidence="1">Multi-pass membrane protein</topology>
    </subcellularLocation>
</comment>
<evidence type="ECO:0000313" key="20">
    <source>
        <dbReference type="RefSeq" id="XP_012671879.1"/>
    </source>
</evidence>
<dbReference type="CDD" id="cd07991">
    <property type="entry name" value="LPLAT_LPCAT1-like"/>
    <property type="match status" value="1"/>
</dbReference>
<evidence type="ECO:0000256" key="12">
    <source>
        <dbReference type="ARBA" id="ARBA00023136"/>
    </source>
</evidence>
<keyword evidence="8 16" id="KW-0812">Transmembrane</keyword>
<comment type="pathway">
    <text evidence="4">Lipid metabolism.</text>
</comment>
<dbReference type="CTD" id="84803"/>
<feature type="transmembrane region" description="Helical" evidence="16">
    <location>
        <begin position="168"/>
        <end position="190"/>
    </location>
</feature>
<feature type="domain" description="Phospholipid/glycerol acyltransferase" evidence="17">
    <location>
        <begin position="232"/>
        <end position="343"/>
    </location>
</feature>
<dbReference type="OrthoDB" id="10051137at2759"/>
<dbReference type="PANTHER" id="PTHR23063:SF10">
    <property type="entry name" value="GLYCEROL-3-PHOSPHATE ACYLTRANSFERASE 3"/>
    <property type="match status" value="1"/>
</dbReference>
<evidence type="ECO:0000256" key="3">
    <source>
        <dbReference type="ARBA" id="ARBA00004771"/>
    </source>
</evidence>
<comment type="similarity">
    <text evidence="5">Belongs to the 1-acyl-sn-glycerol-3-phosphate acyltransferase family.</text>
</comment>
<keyword evidence="7" id="KW-0808">Transferase</keyword>
<gene>
    <name evidence="19 20" type="primary">gpat3</name>
</gene>
<dbReference type="GO" id="GO:0004366">
    <property type="term" value="F:glycerol-3-phosphate O-acyltransferase activity"/>
    <property type="evidence" value="ECO:0007669"/>
    <property type="project" value="TreeGrafter"/>
</dbReference>
<evidence type="ECO:0000259" key="17">
    <source>
        <dbReference type="SMART" id="SM00563"/>
    </source>
</evidence>
<evidence type="ECO:0000256" key="13">
    <source>
        <dbReference type="ARBA" id="ARBA00023209"/>
    </source>
</evidence>
<dbReference type="GO" id="GO:0005789">
    <property type="term" value="C:endoplasmic reticulum membrane"/>
    <property type="evidence" value="ECO:0007669"/>
    <property type="project" value="UniProtKB-SubCell"/>
</dbReference>
<evidence type="ECO:0000256" key="9">
    <source>
        <dbReference type="ARBA" id="ARBA00022824"/>
    </source>
</evidence>
<evidence type="ECO:0000256" key="1">
    <source>
        <dbReference type="ARBA" id="ARBA00004477"/>
    </source>
</evidence>